<dbReference type="InterPro" id="IPR050834">
    <property type="entry name" value="Glycosyltransf_2"/>
</dbReference>
<dbReference type="GeneID" id="25392640"/>
<reference evidence="3 4" key="1">
    <citation type="journal article" date="1999" name="Proc. Jpn. Acad.">
        <title>Determination of the complete genomic DNA sequence of Thermoplasma volvanium GSS1.</title>
        <authorList>
            <person name="Kawashima T."/>
            <person name="Yamamoto Y."/>
            <person name="Aramaki H."/>
            <person name="Nunoshiba T."/>
            <person name="Kawamoto T."/>
            <person name="Watanabe K."/>
            <person name="Yamazaki M."/>
            <person name="Kanehori K."/>
            <person name="Amano N."/>
            <person name="Ohya Y."/>
            <person name="Makino K."/>
            <person name="Suzuki M."/>
        </authorList>
    </citation>
    <scope>NUCLEOTIDE SEQUENCE [LARGE SCALE GENOMIC DNA]</scope>
    <source>
        <strain evidence="4">ATCC 51530 / DSM 4299 / JCM 9571 / NBRC 15438 / GSS1</strain>
    </source>
</reference>
<dbReference type="EMBL" id="BA000011">
    <property type="protein sequence ID" value="BAB60035.1"/>
    <property type="molecule type" value="Genomic_DNA"/>
</dbReference>
<dbReference type="PANTHER" id="PTHR43685:SF2">
    <property type="entry name" value="GLYCOSYLTRANSFERASE 2-LIKE DOMAIN-CONTAINING PROTEIN"/>
    <property type="match status" value="1"/>
</dbReference>
<dbReference type="Gene3D" id="3.90.550.10">
    <property type="entry name" value="Spore Coat Polysaccharide Biosynthesis Protein SpsA, Chain A"/>
    <property type="match status" value="1"/>
</dbReference>
<dbReference type="KEGG" id="tvo:TVG0910396"/>
<protein>
    <recommendedName>
        <fullName evidence="2">Glycosyltransferase 2-like domain-containing protein</fullName>
    </recommendedName>
</protein>
<dbReference type="Pfam" id="PF00535">
    <property type="entry name" value="Glycos_transf_2"/>
    <property type="match status" value="1"/>
</dbReference>
<gene>
    <name evidence="3" type="ORF">TVG0910396</name>
</gene>
<dbReference type="PANTHER" id="PTHR43685">
    <property type="entry name" value="GLYCOSYLTRANSFERASE"/>
    <property type="match status" value="1"/>
</dbReference>
<keyword evidence="1" id="KW-1133">Transmembrane helix</keyword>
<keyword evidence="4" id="KW-1185">Reference proteome</keyword>
<sequence>MENEKLPYISVIIIAYNRKEFLLDAIKSALNQTLDREYYEIIVIKNFQDDTIDNFIKENNIKGIISENKSLGGKISEALYVSKGEIVSFLEDDDLFFPNKLREVYDIFISNPNLVYYHNNFIKTNNRLFEIDYSENKKNKKIFLKLIELNNIKTINYLISKKLIAFNMSAITIRKSYFNDCLDILENIRIAHDMCFFFCLSGKSDTSKEILIYDKPLSIWFIHNSWSNTSCDLEIKNFKNKNFTIAKETLNAIVYIFNEFCIKNNLYNFYDNKQPLCDYLKLTISARKSQLYLLNEYEININDIKLFFKFVTMRKSIYLSGAFILVLFGKFISKKLSTKIFLYISFLLNTI</sequence>
<dbReference type="Proteomes" id="UP000001017">
    <property type="component" value="Chromosome"/>
</dbReference>
<feature type="transmembrane region" description="Helical" evidence="1">
    <location>
        <begin position="316"/>
        <end position="333"/>
    </location>
</feature>
<accession>Q97AB7</accession>
<dbReference type="HOGENOM" id="CLU_055387_2_0_2"/>
<dbReference type="InterPro" id="IPR001173">
    <property type="entry name" value="Glyco_trans_2-like"/>
</dbReference>
<dbReference type="CAZy" id="GT2">
    <property type="family name" value="Glycosyltransferase Family 2"/>
</dbReference>
<proteinExistence type="predicted"/>
<dbReference type="OrthoDB" id="56830at2157"/>
<reference evidence="3 4" key="2">
    <citation type="journal article" date="2000" name="Proc. Natl. Acad. Sci. U.S.A.">
        <title>Archaeal adaptation to higher temperatures revealed by genomic sequence of Thermoplasma volcanium.</title>
        <authorList>
            <person name="Kawashima T."/>
            <person name="Amano N."/>
            <person name="Koike H."/>
            <person name="Makino S."/>
            <person name="Higuchi S."/>
            <person name="Kawashima-Ohya Y."/>
            <person name="Watanabe K."/>
            <person name="Yamazaki M."/>
            <person name="Kanehori K."/>
            <person name="Kawamoto T."/>
            <person name="Nunoshiba T."/>
            <person name="Yamamoto Y."/>
            <person name="Aramaki H."/>
            <person name="Makino K."/>
            <person name="Suzuki M."/>
        </authorList>
    </citation>
    <scope>NUCLEOTIDE SEQUENCE [LARGE SCALE GENOMIC DNA]</scope>
    <source>
        <strain evidence="4">ATCC 51530 / DSM 4299 / JCM 9571 / NBRC 15438 / GSS1</strain>
    </source>
</reference>
<organism evidence="3 4">
    <name type="scientific">Thermoplasma volcanium (strain ATCC 51530 / DSM 4299 / JCM 9571 / NBRC 15438 / GSS1)</name>
    <dbReference type="NCBI Taxonomy" id="273116"/>
    <lineage>
        <taxon>Archaea</taxon>
        <taxon>Methanobacteriati</taxon>
        <taxon>Thermoplasmatota</taxon>
        <taxon>Thermoplasmata</taxon>
        <taxon>Thermoplasmatales</taxon>
        <taxon>Thermoplasmataceae</taxon>
        <taxon>Thermoplasma</taxon>
    </lineage>
</organism>
<keyword evidence="1" id="KW-0812">Transmembrane</keyword>
<dbReference type="CDD" id="cd00761">
    <property type="entry name" value="Glyco_tranf_GTA_type"/>
    <property type="match status" value="1"/>
</dbReference>
<name>Q97AB7_THEVO</name>
<dbReference type="RefSeq" id="WP_010917134.1">
    <property type="nucleotide sequence ID" value="NC_002689.2"/>
</dbReference>
<dbReference type="STRING" id="273116.gene:9381685"/>
<evidence type="ECO:0000313" key="3">
    <source>
        <dbReference type="EMBL" id="BAB60035.1"/>
    </source>
</evidence>
<evidence type="ECO:0000256" key="1">
    <source>
        <dbReference type="SAM" id="Phobius"/>
    </source>
</evidence>
<dbReference type="PaxDb" id="273116-14325110"/>
<keyword evidence="1" id="KW-0472">Membrane</keyword>
<dbReference type="AlphaFoldDB" id="Q97AB7"/>
<dbReference type="SUPFAM" id="SSF53448">
    <property type="entry name" value="Nucleotide-diphospho-sugar transferases"/>
    <property type="match status" value="1"/>
</dbReference>
<evidence type="ECO:0000313" key="4">
    <source>
        <dbReference type="Proteomes" id="UP000001017"/>
    </source>
</evidence>
<dbReference type="InterPro" id="IPR029044">
    <property type="entry name" value="Nucleotide-diphossugar_trans"/>
</dbReference>
<dbReference type="eggNOG" id="arCOG01397">
    <property type="taxonomic scope" value="Archaea"/>
</dbReference>
<feature type="domain" description="Glycosyltransferase 2-like" evidence="2">
    <location>
        <begin position="10"/>
        <end position="135"/>
    </location>
</feature>
<dbReference type="PhylomeDB" id="Q97AB7"/>
<evidence type="ECO:0000259" key="2">
    <source>
        <dbReference type="Pfam" id="PF00535"/>
    </source>
</evidence>